<evidence type="ECO:0000313" key="1">
    <source>
        <dbReference type="EMBL" id="BAT03445.1"/>
    </source>
</evidence>
<evidence type="ECO:0000313" key="2">
    <source>
        <dbReference type="Proteomes" id="UP000059680"/>
    </source>
</evidence>
<reference evidence="2" key="1">
    <citation type="journal article" date="2005" name="Nature">
        <title>The map-based sequence of the rice genome.</title>
        <authorList>
            <consortium name="International rice genome sequencing project (IRGSP)"/>
            <person name="Matsumoto T."/>
            <person name="Wu J."/>
            <person name="Kanamori H."/>
            <person name="Katayose Y."/>
            <person name="Fujisawa M."/>
            <person name="Namiki N."/>
            <person name="Mizuno H."/>
            <person name="Yamamoto K."/>
            <person name="Antonio B.A."/>
            <person name="Baba T."/>
            <person name="Sakata K."/>
            <person name="Nagamura Y."/>
            <person name="Aoki H."/>
            <person name="Arikawa K."/>
            <person name="Arita K."/>
            <person name="Bito T."/>
            <person name="Chiden Y."/>
            <person name="Fujitsuka N."/>
            <person name="Fukunaka R."/>
            <person name="Hamada M."/>
            <person name="Harada C."/>
            <person name="Hayashi A."/>
            <person name="Hijishita S."/>
            <person name="Honda M."/>
            <person name="Hosokawa S."/>
            <person name="Ichikawa Y."/>
            <person name="Idonuma A."/>
            <person name="Iijima M."/>
            <person name="Ikeda M."/>
            <person name="Ikeno M."/>
            <person name="Ito K."/>
            <person name="Ito S."/>
            <person name="Ito T."/>
            <person name="Ito Y."/>
            <person name="Ito Y."/>
            <person name="Iwabuchi A."/>
            <person name="Kamiya K."/>
            <person name="Karasawa W."/>
            <person name="Kurita K."/>
            <person name="Katagiri S."/>
            <person name="Kikuta A."/>
            <person name="Kobayashi H."/>
            <person name="Kobayashi N."/>
            <person name="Machita K."/>
            <person name="Maehara T."/>
            <person name="Masukawa M."/>
            <person name="Mizubayashi T."/>
            <person name="Mukai Y."/>
            <person name="Nagasaki H."/>
            <person name="Nagata Y."/>
            <person name="Naito S."/>
            <person name="Nakashima M."/>
            <person name="Nakama Y."/>
            <person name="Nakamichi Y."/>
            <person name="Nakamura M."/>
            <person name="Meguro A."/>
            <person name="Negishi M."/>
            <person name="Ohta I."/>
            <person name="Ohta T."/>
            <person name="Okamoto M."/>
            <person name="Ono N."/>
            <person name="Saji S."/>
            <person name="Sakaguchi M."/>
            <person name="Sakai K."/>
            <person name="Shibata M."/>
            <person name="Shimokawa T."/>
            <person name="Song J."/>
            <person name="Takazaki Y."/>
            <person name="Terasawa K."/>
            <person name="Tsugane M."/>
            <person name="Tsuji K."/>
            <person name="Ueda S."/>
            <person name="Waki K."/>
            <person name="Yamagata H."/>
            <person name="Yamamoto M."/>
            <person name="Yamamoto S."/>
            <person name="Yamane H."/>
            <person name="Yoshiki S."/>
            <person name="Yoshihara R."/>
            <person name="Yukawa K."/>
            <person name="Zhong H."/>
            <person name="Yano M."/>
            <person name="Yuan Q."/>
            <person name="Ouyang S."/>
            <person name="Liu J."/>
            <person name="Jones K.M."/>
            <person name="Gansberger K."/>
            <person name="Moffat K."/>
            <person name="Hill J."/>
            <person name="Bera J."/>
            <person name="Fadrosh D."/>
            <person name="Jin S."/>
            <person name="Johri S."/>
            <person name="Kim M."/>
            <person name="Overton L."/>
            <person name="Reardon M."/>
            <person name="Tsitrin T."/>
            <person name="Vuong H."/>
            <person name="Weaver B."/>
            <person name="Ciecko A."/>
            <person name="Tallon L."/>
            <person name="Jackson J."/>
            <person name="Pai G."/>
            <person name="Aken S.V."/>
            <person name="Utterback T."/>
            <person name="Reidmuller S."/>
            <person name="Feldblyum T."/>
            <person name="Hsiao J."/>
            <person name="Zismann V."/>
            <person name="Iobst S."/>
            <person name="de Vazeille A.R."/>
            <person name="Buell C.R."/>
            <person name="Ying K."/>
            <person name="Li Y."/>
            <person name="Lu T."/>
            <person name="Huang Y."/>
            <person name="Zhao Q."/>
            <person name="Feng Q."/>
            <person name="Zhang L."/>
            <person name="Zhu J."/>
            <person name="Weng Q."/>
            <person name="Mu J."/>
            <person name="Lu Y."/>
            <person name="Fan D."/>
            <person name="Liu Y."/>
            <person name="Guan J."/>
            <person name="Zhang Y."/>
            <person name="Yu S."/>
            <person name="Liu X."/>
            <person name="Zhang Y."/>
            <person name="Hong G."/>
            <person name="Han B."/>
            <person name="Choisne N."/>
            <person name="Demange N."/>
            <person name="Orjeda G."/>
            <person name="Samain S."/>
            <person name="Cattolico L."/>
            <person name="Pelletier E."/>
            <person name="Couloux A."/>
            <person name="Segurens B."/>
            <person name="Wincker P."/>
            <person name="D'Hont A."/>
            <person name="Scarpelli C."/>
            <person name="Weissenbach J."/>
            <person name="Salanoubat M."/>
            <person name="Quetier F."/>
            <person name="Yu Y."/>
            <person name="Kim H.R."/>
            <person name="Rambo T."/>
            <person name="Currie J."/>
            <person name="Collura K."/>
            <person name="Luo M."/>
            <person name="Yang T."/>
            <person name="Ammiraju J.S.S."/>
            <person name="Engler F."/>
            <person name="Soderlund C."/>
            <person name="Wing R.A."/>
            <person name="Palmer L.E."/>
            <person name="de la Bastide M."/>
            <person name="Spiegel L."/>
            <person name="Nascimento L."/>
            <person name="Zutavern T."/>
            <person name="O'Shaughnessy A."/>
            <person name="Dike S."/>
            <person name="Dedhia N."/>
            <person name="Preston R."/>
            <person name="Balija V."/>
            <person name="McCombie W.R."/>
            <person name="Chow T."/>
            <person name="Chen H."/>
            <person name="Chung M."/>
            <person name="Chen C."/>
            <person name="Shaw J."/>
            <person name="Wu H."/>
            <person name="Hsiao K."/>
            <person name="Chao Y."/>
            <person name="Chu M."/>
            <person name="Cheng C."/>
            <person name="Hour A."/>
            <person name="Lee P."/>
            <person name="Lin S."/>
            <person name="Lin Y."/>
            <person name="Liou J."/>
            <person name="Liu S."/>
            <person name="Hsing Y."/>
            <person name="Raghuvanshi S."/>
            <person name="Mohanty A."/>
            <person name="Bharti A.K."/>
            <person name="Gaur A."/>
            <person name="Gupta V."/>
            <person name="Kumar D."/>
            <person name="Ravi V."/>
            <person name="Vij S."/>
            <person name="Kapur A."/>
            <person name="Khurana P."/>
            <person name="Khurana P."/>
            <person name="Khurana J.P."/>
            <person name="Tyagi A.K."/>
            <person name="Gaikwad K."/>
            <person name="Singh A."/>
            <person name="Dalal V."/>
            <person name="Srivastava S."/>
            <person name="Dixit A."/>
            <person name="Pal A.K."/>
            <person name="Ghazi I.A."/>
            <person name="Yadav M."/>
            <person name="Pandit A."/>
            <person name="Bhargava A."/>
            <person name="Sureshbabu K."/>
            <person name="Batra K."/>
            <person name="Sharma T.R."/>
            <person name="Mohapatra T."/>
            <person name="Singh N.K."/>
            <person name="Messing J."/>
            <person name="Nelson A.B."/>
            <person name="Fuks G."/>
            <person name="Kavchok S."/>
            <person name="Keizer G."/>
            <person name="Linton E."/>
            <person name="Llaca V."/>
            <person name="Song R."/>
            <person name="Tanyolac B."/>
            <person name="Young S."/>
            <person name="Ho-Il K."/>
            <person name="Hahn J.H."/>
            <person name="Sangsakoo G."/>
            <person name="Vanavichit A."/>
            <person name="de Mattos Luiz.A.T."/>
            <person name="Zimmer P.D."/>
            <person name="Malone G."/>
            <person name="Dellagostin O."/>
            <person name="de Oliveira A.C."/>
            <person name="Bevan M."/>
            <person name="Bancroft I."/>
            <person name="Minx P."/>
            <person name="Cordum H."/>
            <person name="Wilson R."/>
            <person name="Cheng Z."/>
            <person name="Jin W."/>
            <person name="Jiang J."/>
            <person name="Leong S.A."/>
            <person name="Iwama H."/>
            <person name="Gojobori T."/>
            <person name="Itoh T."/>
            <person name="Niimura Y."/>
            <person name="Fujii Y."/>
            <person name="Habara T."/>
            <person name="Sakai H."/>
            <person name="Sato Y."/>
            <person name="Wilson G."/>
            <person name="Kumar K."/>
            <person name="McCouch S."/>
            <person name="Juretic N."/>
            <person name="Hoen D."/>
            <person name="Wright S."/>
            <person name="Bruskiewich R."/>
            <person name="Bureau T."/>
            <person name="Miyao A."/>
            <person name="Hirochika H."/>
            <person name="Nishikawa T."/>
            <person name="Kadowaki K."/>
            <person name="Sugiura M."/>
            <person name="Burr B."/>
            <person name="Sasaki T."/>
        </authorList>
    </citation>
    <scope>NUCLEOTIDE SEQUENCE [LARGE SCALE GENOMIC DNA]</scope>
    <source>
        <strain evidence="2">cv. Nipponbare</strain>
    </source>
</reference>
<gene>
    <name evidence="1" type="ordered locus">Os08g0105550</name>
    <name evidence="1" type="ORF">OSNPB_080105550</name>
</gene>
<sequence>MSVIADCYRDANTRSCVRKMTCAIREDDTTRVGTVPRWRSIRSVARSRSDMCGKKPMRCMCPISGSLPGGEGSLSSIPPDLVA</sequence>
<keyword evidence="2" id="KW-1185">Reference proteome</keyword>
<reference evidence="1 2" key="2">
    <citation type="journal article" date="2013" name="Plant Cell Physiol.">
        <title>Rice Annotation Project Database (RAP-DB): an integrative and interactive database for rice genomics.</title>
        <authorList>
            <person name="Sakai H."/>
            <person name="Lee S.S."/>
            <person name="Tanaka T."/>
            <person name="Numa H."/>
            <person name="Kim J."/>
            <person name="Kawahara Y."/>
            <person name="Wakimoto H."/>
            <person name="Yang C.C."/>
            <person name="Iwamoto M."/>
            <person name="Abe T."/>
            <person name="Yamada Y."/>
            <person name="Muto A."/>
            <person name="Inokuchi H."/>
            <person name="Ikemura T."/>
            <person name="Matsumoto T."/>
            <person name="Sasaki T."/>
            <person name="Itoh T."/>
        </authorList>
    </citation>
    <scope>NUCLEOTIDE SEQUENCE [LARGE SCALE GENOMIC DNA]</scope>
    <source>
        <strain evidence="2">cv. Nipponbare</strain>
    </source>
</reference>
<dbReference type="Proteomes" id="UP000059680">
    <property type="component" value="Chromosome 8"/>
</dbReference>
<dbReference type="PaxDb" id="39947-A0A0P0XAZ0"/>
<proteinExistence type="predicted"/>
<name>A0A0P0XAZ0_ORYSJ</name>
<dbReference type="AlphaFoldDB" id="A0A0P0XAZ0"/>
<accession>A0A0P0XAZ0</accession>
<dbReference type="Gramene" id="Os08t0105550-00">
    <property type="protein sequence ID" value="Os08t0105550-00"/>
    <property type="gene ID" value="Os08g0105550"/>
</dbReference>
<dbReference type="EMBL" id="AP014964">
    <property type="protein sequence ID" value="BAT03445.1"/>
    <property type="molecule type" value="Genomic_DNA"/>
</dbReference>
<dbReference type="InParanoid" id="A0A0P0XAZ0"/>
<reference evidence="1 2" key="3">
    <citation type="journal article" date="2013" name="Rice">
        <title>Improvement of the Oryza sativa Nipponbare reference genome using next generation sequence and optical map data.</title>
        <authorList>
            <person name="Kawahara Y."/>
            <person name="de la Bastide M."/>
            <person name="Hamilton J.P."/>
            <person name="Kanamori H."/>
            <person name="McCombie W.R."/>
            <person name="Ouyang S."/>
            <person name="Schwartz D.C."/>
            <person name="Tanaka T."/>
            <person name="Wu J."/>
            <person name="Zhou S."/>
            <person name="Childs K.L."/>
            <person name="Davidson R.M."/>
            <person name="Lin H."/>
            <person name="Quesada-Ocampo L."/>
            <person name="Vaillancourt B."/>
            <person name="Sakai H."/>
            <person name="Lee S.S."/>
            <person name="Kim J."/>
            <person name="Numa H."/>
            <person name="Itoh T."/>
            <person name="Buell C.R."/>
            <person name="Matsumoto T."/>
        </authorList>
    </citation>
    <scope>NUCLEOTIDE SEQUENCE [LARGE SCALE GENOMIC DNA]</scope>
    <source>
        <strain evidence="2">cv. Nipponbare</strain>
    </source>
</reference>
<organism evidence="1 2">
    <name type="scientific">Oryza sativa subsp. japonica</name>
    <name type="common">Rice</name>
    <dbReference type="NCBI Taxonomy" id="39947"/>
    <lineage>
        <taxon>Eukaryota</taxon>
        <taxon>Viridiplantae</taxon>
        <taxon>Streptophyta</taxon>
        <taxon>Embryophyta</taxon>
        <taxon>Tracheophyta</taxon>
        <taxon>Spermatophyta</taxon>
        <taxon>Magnoliopsida</taxon>
        <taxon>Liliopsida</taxon>
        <taxon>Poales</taxon>
        <taxon>Poaceae</taxon>
        <taxon>BOP clade</taxon>
        <taxon>Oryzoideae</taxon>
        <taxon>Oryzeae</taxon>
        <taxon>Oryzinae</taxon>
        <taxon>Oryza</taxon>
        <taxon>Oryza sativa</taxon>
    </lineage>
</organism>
<protein>
    <submittedName>
        <fullName evidence="1">Os08g0105550 protein</fullName>
    </submittedName>
</protein>